<keyword evidence="1 5" id="KW-0597">Phosphoprotein</keyword>
<keyword evidence="9" id="KW-1185">Reference proteome</keyword>
<dbReference type="InterPro" id="IPR016032">
    <property type="entry name" value="Sig_transdc_resp-reg_C-effctor"/>
</dbReference>
<dbReference type="GO" id="GO:0000160">
    <property type="term" value="P:phosphorelay signal transduction system"/>
    <property type="evidence" value="ECO:0007669"/>
    <property type="project" value="InterPro"/>
</dbReference>
<dbReference type="Pfam" id="PF00072">
    <property type="entry name" value="Response_reg"/>
    <property type="match status" value="1"/>
</dbReference>
<dbReference type="AlphaFoldDB" id="A0A917PJ07"/>
<dbReference type="CDD" id="cd06170">
    <property type="entry name" value="LuxR_C_like"/>
    <property type="match status" value="1"/>
</dbReference>
<dbReference type="InterPro" id="IPR000792">
    <property type="entry name" value="Tscrpt_reg_LuxR_C"/>
</dbReference>
<dbReference type="Pfam" id="PF00196">
    <property type="entry name" value="GerE"/>
    <property type="match status" value="1"/>
</dbReference>
<dbReference type="InterPro" id="IPR039420">
    <property type="entry name" value="WalR-like"/>
</dbReference>
<dbReference type="EMBL" id="BMMD01000009">
    <property type="protein sequence ID" value="GGJ80372.1"/>
    <property type="molecule type" value="Genomic_DNA"/>
</dbReference>
<proteinExistence type="predicted"/>
<keyword evidence="3 8" id="KW-0238">DNA-binding</keyword>
<evidence type="ECO:0000256" key="5">
    <source>
        <dbReference type="PROSITE-ProRule" id="PRU00169"/>
    </source>
</evidence>
<evidence type="ECO:0000313" key="9">
    <source>
        <dbReference type="Proteomes" id="UP000636956"/>
    </source>
</evidence>
<evidence type="ECO:0000256" key="4">
    <source>
        <dbReference type="ARBA" id="ARBA00023163"/>
    </source>
</evidence>
<dbReference type="PRINTS" id="PR00038">
    <property type="entry name" value="HTHLUXR"/>
</dbReference>
<keyword evidence="2" id="KW-0805">Transcription regulation</keyword>
<gene>
    <name evidence="8" type="ORF">GCM10011372_18480</name>
</gene>
<accession>A0A917PJ07</accession>
<dbReference type="PANTHER" id="PTHR43214:SF24">
    <property type="entry name" value="TRANSCRIPTIONAL REGULATORY PROTEIN NARL-RELATED"/>
    <property type="match status" value="1"/>
</dbReference>
<dbReference type="CDD" id="cd17535">
    <property type="entry name" value="REC_NarL-like"/>
    <property type="match status" value="1"/>
</dbReference>
<dbReference type="InterPro" id="IPR058245">
    <property type="entry name" value="NreC/VraR/RcsB-like_REC"/>
</dbReference>
<evidence type="ECO:0000256" key="2">
    <source>
        <dbReference type="ARBA" id="ARBA00023015"/>
    </source>
</evidence>
<evidence type="ECO:0000259" key="6">
    <source>
        <dbReference type="PROSITE" id="PS50043"/>
    </source>
</evidence>
<dbReference type="SMART" id="SM00421">
    <property type="entry name" value="HTH_LUXR"/>
    <property type="match status" value="1"/>
</dbReference>
<dbReference type="GO" id="GO:0003677">
    <property type="term" value="F:DNA binding"/>
    <property type="evidence" value="ECO:0007669"/>
    <property type="project" value="UniProtKB-KW"/>
</dbReference>
<dbReference type="InterPro" id="IPR011006">
    <property type="entry name" value="CheY-like_superfamily"/>
</dbReference>
<evidence type="ECO:0000256" key="3">
    <source>
        <dbReference type="ARBA" id="ARBA00023125"/>
    </source>
</evidence>
<dbReference type="InterPro" id="IPR001789">
    <property type="entry name" value="Sig_transdc_resp-reg_receiver"/>
</dbReference>
<dbReference type="SMART" id="SM00448">
    <property type="entry name" value="REC"/>
    <property type="match status" value="1"/>
</dbReference>
<evidence type="ECO:0000259" key="7">
    <source>
        <dbReference type="PROSITE" id="PS50110"/>
    </source>
</evidence>
<dbReference type="GO" id="GO:0006355">
    <property type="term" value="P:regulation of DNA-templated transcription"/>
    <property type="evidence" value="ECO:0007669"/>
    <property type="project" value="InterPro"/>
</dbReference>
<dbReference type="SUPFAM" id="SSF52172">
    <property type="entry name" value="CheY-like"/>
    <property type="match status" value="1"/>
</dbReference>
<dbReference type="PROSITE" id="PS50110">
    <property type="entry name" value="RESPONSE_REGULATORY"/>
    <property type="match status" value="1"/>
</dbReference>
<organism evidence="8 9">
    <name type="scientific">Agromyces bauzanensis</name>
    <dbReference type="NCBI Taxonomy" id="1308924"/>
    <lineage>
        <taxon>Bacteria</taxon>
        <taxon>Bacillati</taxon>
        <taxon>Actinomycetota</taxon>
        <taxon>Actinomycetes</taxon>
        <taxon>Micrococcales</taxon>
        <taxon>Microbacteriaceae</taxon>
        <taxon>Agromyces</taxon>
    </lineage>
</organism>
<dbReference type="RefSeq" id="WP_188743152.1">
    <property type="nucleotide sequence ID" value="NZ_BAABFW010000004.1"/>
</dbReference>
<protein>
    <submittedName>
        <fullName evidence="8">DNA-binding response regulator</fullName>
    </submittedName>
</protein>
<comment type="caution">
    <text evidence="8">The sequence shown here is derived from an EMBL/GenBank/DDBJ whole genome shotgun (WGS) entry which is preliminary data.</text>
</comment>
<dbReference type="PANTHER" id="PTHR43214">
    <property type="entry name" value="TWO-COMPONENT RESPONSE REGULATOR"/>
    <property type="match status" value="1"/>
</dbReference>
<feature type="domain" description="Response regulatory" evidence="7">
    <location>
        <begin position="3"/>
        <end position="119"/>
    </location>
</feature>
<name>A0A917PJ07_9MICO</name>
<evidence type="ECO:0000256" key="1">
    <source>
        <dbReference type="ARBA" id="ARBA00022553"/>
    </source>
</evidence>
<dbReference type="SUPFAM" id="SSF46894">
    <property type="entry name" value="C-terminal effector domain of the bipartite response regulators"/>
    <property type="match status" value="1"/>
</dbReference>
<keyword evidence="4" id="KW-0804">Transcription</keyword>
<dbReference type="PROSITE" id="PS50043">
    <property type="entry name" value="HTH_LUXR_2"/>
    <property type="match status" value="1"/>
</dbReference>
<feature type="domain" description="HTH luxR-type" evidence="6">
    <location>
        <begin position="143"/>
        <end position="208"/>
    </location>
</feature>
<dbReference type="Proteomes" id="UP000636956">
    <property type="component" value="Unassembled WGS sequence"/>
</dbReference>
<reference evidence="8" key="1">
    <citation type="journal article" date="2014" name="Int. J. Syst. Evol. Microbiol.">
        <title>Complete genome sequence of Corynebacterium casei LMG S-19264T (=DSM 44701T), isolated from a smear-ripened cheese.</title>
        <authorList>
            <consortium name="US DOE Joint Genome Institute (JGI-PGF)"/>
            <person name="Walter F."/>
            <person name="Albersmeier A."/>
            <person name="Kalinowski J."/>
            <person name="Ruckert C."/>
        </authorList>
    </citation>
    <scope>NUCLEOTIDE SEQUENCE</scope>
    <source>
        <strain evidence="8">CGMCC 1.8984</strain>
    </source>
</reference>
<evidence type="ECO:0000313" key="8">
    <source>
        <dbReference type="EMBL" id="GGJ80372.1"/>
    </source>
</evidence>
<dbReference type="Gene3D" id="3.40.50.2300">
    <property type="match status" value="1"/>
</dbReference>
<feature type="modified residue" description="4-aspartylphosphate" evidence="5">
    <location>
        <position position="54"/>
    </location>
</feature>
<reference evidence="8" key="2">
    <citation type="submission" date="2020-09" db="EMBL/GenBank/DDBJ databases">
        <authorList>
            <person name="Sun Q."/>
            <person name="Zhou Y."/>
        </authorList>
    </citation>
    <scope>NUCLEOTIDE SEQUENCE</scope>
    <source>
        <strain evidence="8">CGMCC 1.8984</strain>
    </source>
</reference>
<sequence>MTRVFLVDDHEIVRRGVAELLRREDDLEVVGEAGDVARALSRIDATLPDVALLDMRLPDGDGVALCREIRSRHPEIRCLILTAYDDDEAAMSAVLAGASGHVLKDINGSKLVDHVRAAAGGRNLLHAAATKRVAASAAAEDRDDPRFGSLNLRERQVLALIAEGLTNRQIGEHLDLAEKTVKNYVSGLLRKLGFARRTQAAVYQLEHRDQPR</sequence>